<keyword evidence="2" id="KW-1185">Reference proteome</keyword>
<feature type="non-terminal residue" evidence="1">
    <location>
        <position position="837"/>
    </location>
</feature>
<dbReference type="Proteomes" id="UP000008909">
    <property type="component" value="Unassembled WGS sequence"/>
</dbReference>
<dbReference type="AlphaFoldDB" id="G7YX19"/>
<gene>
    <name evidence="1" type="ORF">CLF_112811</name>
</gene>
<dbReference type="EMBL" id="DF144795">
    <property type="protein sequence ID" value="GAA57499.1"/>
    <property type="molecule type" value="Genomic_DNA"/>
</dbReference>
<reference key="2">
    <citation type="submission" date="2011-10" db="EMBL/GenBank/DDBJ databases">
        <title>The genome and transcriptome sequence of Clonorchis sinensis provide insights into the carcinogenic liver fluke.</title>
        <authorList>
            <person name="Wang X."/>
            <person name="Huang Y."/>
            <person name="Chen W."/>
            <person name="Liu H."/>
            <person name="Guo L."/>
            <person name="Chen Y."/>
            <person name="Luo F."/>
            <person name="Zhou W."/>
            <person name="Sun J."/>
            <person name="Mao Q."/>
            <person name="Liang P."/>
            <person name="Zhou C."/>
            <person name="Tian Y."/>
            <person name="Men J."/>
            <person name="Lv X."/>
            <person name="Huang L."/>
            <person name="Zhou J."/>
            <person name="Hu Y."/>
            <person name="Li R."/>
            <person name="Zhang F."/>
            <person name="Lei H."/>
            <person name="Li X."/>
            <person name="Hu X."/>
            <person name="Liang C."/>
            <person name="Xu J."/>
            <person name="Wu Z."/>
            <person name="Yu X."/>
        </authorList>
    </citation>
    <scope>NUCLEOTIDE SEQUENCE</scope>
    <source>
        <strain>Henan</strain>
    </source>
</reference>
<sequence>MDLLLEPSSAKKSGCGTDSVLLSHDNSEMFTPQTAHPICKETVSTKVPAIRQPQLFATVPSSKANYASNNNSSAVTPFRCLRATPPTGSPSAEILPSCPNLGSSDQEAKVGCKRRTVRATFESKAQENWERKQNFKEKELITRHPNFQKGRKNVMRKISRICHELHICSMHAMEAPGDSDSPKAGVLWMENRKKAHEPKPSKQGCTSPILIYKAIKLGNTVYYTGPLFEEHRPRCTMAYVNRPVLVVCMHAMEAPGDSDSPKAGVLWMENRKKAHEPKPSKQGCTSPILIYKAIKLGNTVYYTGPLFEEHRPRCTMAYVNRPVLVVCMHAMEAPGDSDSPKAGVLWMENRKKAHEPKPSKQGCTSPILIYKAIKLGNTVYYTGPLFEEHRPRCTMAYVNRPVLVVWCVRPKPVQMVRQNRYRIVARTMKEFLGLLFEMSKDVPENSQIPEINPVLAVATSVSFLDGSETTYYSHCIQNVLQETFDPHDSCYCTAPSLVALTLNAFTNPNYLIPDASVCDHPKTKLRQRYFLRSAESTPQLEDTCYSDVLPVRPAHLFFPLRPSVGSQVLKDLENLKTRLHNMEPETFSFQTIQPVACLLTPDATCDPANLEKASILIDTIAAEICQRIECRHQALLVSAPDRIPLEHAKIVILAACGMLETTCTARRLRKLKPSMYCPITIQFLDENDAPSSSKIHPYPGAEYTWTYSGHTPSQLYFMNRYLAHAFPPSAELHRKRDAAVSTHGYNIHRCGRRNPRSGDFAICYNSELRAIHIDASSLEGIHAAIWIFTEQTKPPALLSVEGWSQILRSPTRGLHTLDLIFSSEGHLATAAVGPRFP</sequence>
<protein>
    <submittedName>
        <fullName evidence="1">Uncharacterized protein</fullName>
    </submittedName>
</protein>
<accession>G7YX19</accession>
<name>G7YX19_CLOSI</name>
<reference evidence="1" key="1">
    <citation type="journal article" date="2011" name="Genome Biol.">
        <title>The draft genome of the carcinogenic human liver fluke Clonorchis sinensis.</title>
        <authorList>
            <person name="Wang X."/>
            <person name="Chen W."/>
            <person name="Huang Y."/>
            <person name="Sun J."/>
            <person name="Men J."/>
            <person name="Liu H."/>
            <person name="Luo F."/>
            <person name="Guo L."/>
            <person name="Lv X."/>
            <person name="Deng C."/>
            <person name="Zhou C."/>
            <person name="Fan Y."/>
            <person name="Li X."/>
            <person name="Huang L."/>
            <person name="Hu Y."/>
            <person name="Liang C."/>
            <person name="Hu X."/>
            <person name="Xu J."/>
            <person name="Yu X."/>
        </authorList>
    </citation>
    <scope>NUCLEOTIDE SEQUENCE [LARGE SCALE GENOMIC DNA]</scope>
    <source>
        <strain evidence="1">Henan</strain>
    </source>
</reference>
<evidence type="ECO:0000313" key="1">
    <source>
        <dbReference type="EMBL" id="GAA57499.1"/>
    </source>
</evidence>
<proteinExistence type="predicted"/>
<organism evidence="1 2">
    <name type="scientific">Clonorchis sinensis</name>
    <name type="common">Chinese liver fluke</name>
    <dbReference type="NCBI Taxonomy" id="79923"/>
    <lineage>
        <taxon>Eukaryota</taxon>
        <taxon>Metazoa</taxon>
        <taxon>Spiralia</taxon>
        <taxon>Lophotrochozoa</taxon>
        <taxon>Platyhelminthes</taxon>
        <taxon>Trematoda</taxon>
        <taxon>Digenea</taxon>
        <taxon>Opisthorchiida</taxon>
        <taxon>Opisthorchiata</taxon>
        <taxon>Opisthorchiidae</taxon>
        <taxon>Clonorchis</taxon>
    </lineage>
</organism>
<evidence type="ECO:0000313" key="2">
    <source>
        <dbReference type="Proteomes" id="UP000008909"/>
    </source>
</evidence>